<evidence type="ECO:0000259" key="1">
    <source>
        <dbReference type="Pfam" id="PF13966"/>
    </source>
</evidence>
<feature type="domain" description="Reverse transcriptase zinc-binding" evidence="1">
    <location>
        <begin position="97"/>
        <end position="180"/>
    </location>
</feature>
<protein>
    <submittedName>
        <fullName evidence="2">Retrotransposon, unclassified-like protein</fullName>
    </submittedName>
</protein>
<proteinExistence type="predicted"/>
<dbReference type="InterPro" id="IPR026960">
    <property type="entry name" value="RVT-Znf"/>
</dbReference>
<dbReference type="OrthoDB" id="914170at2759"/>
<accession>A0A2Z7AFF5</accession>
<dbReference type="Pfam" id="PF13966">
    <property type="entry name" value="zf-RVT"/>
    <property type="match status" value="1"/>
</dbReference>
<dbReference type="EMBL" id="KV018107">
    <property type="protein sequence ID" value="KZV17661.1"/>
    <property type="molecule type" value="Genomic_DNA"/>
</dbReference>
<evidence type="ECO:0000313" key="2">
    <source>
        <dbReference type="EMBL" id="KZV17661.1"/>
    </source>
</evidence>
<name>A0A2Z7AFF5_9LAMI</name>
<reference evidence="2 3" key="1">
    <citation type="journal article" date="2015" name="Proc. Natl. Acad. Sci. U.S.A.">
        <title>The resurrection genome of Boea hygrometrica: A blueprint for survival of dehydration.</title>
        <authorList>
            <person name="Xiao L."/>
            <person name="Yang G."/>
            <person name="Zhang L."/>
            <person name="Yang X."/>
            <person name="Zhao S."/>
            <person name="Ji Z."/>
            <person name="Zhou Q."/>
            <person name="Hu M."/>
            <person name="Wang Y."/>
            <person name="Chen M."/>
            <person name="Xu Y."/>
            <person name="Jin H."/>
            <person name="Xiao X."/>
            <person name="Hu G."/>
            <person name="Bao F."/>
            <person name="Hu Y."/>
            <person name="Wan P."/>
            <person name="Li L."/>
            <person name="Deng X."/>
            <person name="Kuang T."/>
            <person name="Xiang C."/>
            <person name="Zhu J.K."/>
            <person name="Oliver M.J."/>
            <person name="He Y."/>
        </authorList>
    </citation>
    <scope>NUCLEOTIDE SEQUENCE [LARGE SCALE GENOMIC DNA]</scope>
    <source>
        <strain evidence="3">cv. XS01</strain>
    </source>
</reference>
<sequence length="262" mass="30742">MIKIRHLAESHIRWSIGEGDISFWFDAWLPTGPLASICEIIGPKDWIVSWFLEQGSWQKERLLLHLDSNIVDQVLQIPVSPYANDMLIWTLTSNGRFNSRSSWESLRQRRPLNDIYTACWSKILSPTISLFAWHWVQCKLPTDDITKRRGISLASKCQFCDQEESFEHLFFSSSIADQAWTYFGQLFGISQPHQISNWKISTTWRPRGHLRECVPFLIMWFIWTARNDSKHREIKLRPAAIIRNIRYYISTAYTAGLIQAEH</sequence>
<gene>
    <name evidence="2" type="ORF">F511_33318</name>
</gene>
<dbReference type="AlphaFoldDB" id="A0A2Z7AFF5"/>
<organism evidence="2 3">
    <name type="scientific">Dorcoceras hygrometricum</name>
    <dbReference type="NCBI Taxonomy" id="472368"/>
    <lineage>
        <taxon>Eukaryota</taxon>
        <taxon>Viridiplantae</taxon>
        <taxon>Streptophyta</taxon>
        <taxon>Embryophyta</taxon>
        <taxon>Tracheophyta</taxon>
        <taxon>Spermatophyta</taxon>
        <taxon>Magnoliopsida</taxon>
        <taxon>eudicotyledons</taxon>
        <taxon>Gunneridae</taxon>
        <taxon>Pentapetalae</taxon>
        <taxon>asterids</taxon>
        <taxon>lamiids</taxon>
        <taxon>Lamiales</taxon>
        <taxon>Gesneriaceae</taxon>
        <taxon>Didymocarpoideae</taxon>
        <taxon>Trichosporeae</taxon>
        <taxon>Loxocarpinae</taxon>
        <taxon>Dorcoceras</taxon>
    </lineage>
</organism>
<dbReference type="Proteomes" id="UP000250235">
    <property type="component" value="Unassembled WGS sequence"/>
</dbReference>
<keyword evidence="3" id="KW-1185">Reference proteome</keyword>
<evidence type="ECO:0000313" key="3">
    <source>
        <dbReference type="Proteomes" id="UP000250235"/>
    </source>
</evidence>